<protein>
    <submittedName>
        <fullName evidence="1">Uncharacterized protein</fullName>
    </submittedName>
</protein>
<reference evidence="1" key="1">
    <citation type="submission" date="2025-08" db="UniProtKB">
        <authorList>
            <consortium name="Ensembl"/>
        </authorList>
    </citation>
    <scope>IDENTIFICATION</scope>
</reference>
<dbReference type="Ensembl" id="ENSCCRT00020059719.1">
    <property type="protein sequence ID" value="ENSCCRP00020054528.1"/>
    <property type="gene ID" value="ENSCCRG00020024929.1"/>
</dbReference>
<accession>A0A8C2FE02</accession>
<dbReference type="AlphaFoldDB" id="A0A8C2FE02"/>
<dbReference type="InterPro" id="IPR016084">
    <property type="entry name" value="Haem_Oase-like_multi-hlx"/>
</dbReference>
<dbReference type="Gene3D" id="1.20.910.10">
    <property type="entry name" value="Heme oxygenase-like"/>
    <property type="match status" value="1"/>
</dbReference>
<proteinExistence type="predicted"/>
<sequence>MESVLTLCIICCLFRKKYNYYNLEFAHETLNLNFLQEMQAERYISFILQDINYILMVMQMLKNMSAKEIQPDDLKEFIKDRYLSYQKYAATMCLIFSFPQTEPTIQPTPAMEKYLYSYKELMNDPLYFAVGLLPCVRLWVCWKVNNMDGHPEKHYKGLLNKHLDTPEKEQKANEIFHKQMQNEHEFFKSS</sequence>
<dbReference type="Proteomes" id="UP000694701">
    <property type="component" value="Unplaced"/>
</dbReference>
<name>A0A8C2FE02_CYPCA</name>
<evidence type="ECO:0000313" key="2">
    <source>
        <dbReference type="Proteomes" id="UP000694701"/>
    </source>
</evidence>
<organism evidence="1 2">
    <name type="scientific">Cyprinus carpio</name>
    <name type="common">Common carp</name>
    <dbReference type="NCBI Taxonomy" id="7962"/>
    <lineage>
        <taxon>Eukaryota</taxon>
        <taxon>Metazoa</taxon>
        <taxon>Chordata</taxon>
        <taxon>Craniata</taxon>
        <taxon>Vertebrata</taxon>
        <taxon>Euteleostomi</taxon>
        <taxon>Actinopterygii</taxon>
        <taxon>Neopterygii</taxon>
        <taxon>Teleostei</taxon>
        <taxon>Ostariophysi</taxon>
        <taxon>Cypriniformes</taxon>
        <taxon>Cyprinidae</taxon>
        <taxon>Cyprininae</taxon>
        <taxon>Cyprinus</taxon>
    </lineage>
</organism>
<evidence type="ECO:0000313" key="1">
    <source>
        <dbReference type="Ensembl" id="ENSCCRP00020054528.1"/>
    </source>
</evidence>
<dbReference type="SUPFAM" id="SSF48613">
    <property type="entry name" value="Heme oxygenase-like"/>
    <property type="match status" value="1"/>
</dbReference>